<dbReference type="Proteomes" id="UP000773614">
    <property type="component" value="Unassembled WGS sequence"/>
</dbReference>
<dbReference type="AlphaFoldDB" id="A0A964T6M8"/>
<accession>A0A964T6M8</accession>
<dbReference type="EMBL" id="SPKJ01000076">
    <property type="protein sequence ID" value="MYZ49478.1"/>
    <property type="molecule type" value="Genomic_DNA"/>
</dbReference>
<evidence type="ECO:0000313" key="1">
    <source>
        <dbReference type="EMBL" id="MYZ49478.1"/>
    </source>
</evidence>
<reference evidence="1" key="1">
    <citation type="submission" date="2019-03" db="EMBL/GenBank/DDBJ databases">
        <title>Afifella sp. nov., isolated from activated sludge.</title>
        <authorList>
            <person name="Li Q."/>
            <person name="Liu Y."/>
        </authorList>
    </citation>
    <scope>NUCLEOTIDE SEQUENCE</scope>
    <source>
        <strain evidence="1">L72</strain>
    </source>
</reference>
<evidence type="ECO:0000313" key="2">
    <source>
        <dbReference type="Proteomes" id="UP000773614"/>
    </source>
</evidence>
<organism evidence="1 2">
    <name type="scientific">Propylenella binzhouense</name>
    <dbReference type="NCBI Taxonomy" id="2555902"/>
    <lineage>
        <taxon>Bacteria</taxon>
        <taxon>Pseudomonadati</taxon>
        <taxon>Pseudomonadota</taxon>
        <taxon>Alphaproteobacteria</taxon>
        <taxon>Hyphomicrobiales</taxon>
        <taxon>Propylenellaceae</taxon>
        <taxon>Propylenella</taxon>
    </lineage>
</organism>
<proteinExistence type="predicted"/>
<name>A0A964T6M8_9HYPH</name>
<dbReference type="OrthoDB" id="8421898at2"/>
<keyword evidence="2" id="KW-1185">Reference proteome</keyword>
<comment type="caution">
    <text evidence="1">The sequence shown here is derived from an EMBL/GenBank/DDBJ whole genome shotgun (WGS) entry which is preliminary data.</text>
</comment>
<dbReference type="RefSeq" id="WP_161141819.1">
    <property type="nucleotide sequence ID" value="NZ_SPKJ01000076.1"/>
</dbReference>
<sequence length="226" mass="25307">MSDSNPALVNLLSRVRDWTPIPEFSSLMQAYFVSDRSEAEKARHREKKGDLKKVRDEIIPVFHHVLAMNLAGDVRFALNDAVPDCWIRTLNAPERGTEVTIALARAAYEQGRALNERGEAPGFLPFQDDAPAEAFRNAVTAERKAYSTDQAIRLVCEGIDRCLRRKAGPRYADLDLLIEAPLNLLPREAWTAALPRLEASARSSPFREVHVVGDPECNPPFGFQIK</sequence>
<protein>
    <submittedName>
        <fullName evidence="1">Uncharacterized protein</fullName>
    </submittedName>
</protein>
<gene>
    <name evidence="1" type="ORF">E4O86_17345</name>
</gene>